<proteinExistence type="predicted"/>
<keyword evidence="2" id="KW-1185">Reference proteome</keyword>
<dbReference type="PANTHER" id="PTHR41710:SF2">
    <property type="entry name" value="GLYCOSYL TRANSFERASE FAMILY 39_83 DOMAIN-CONTAINING PROTEIN"/>
    <property type="match status" value="1"/>
</dbReference>
<dbReference type="Pfam" id="PF13231">
    <property type="entry name" value="PMT_2"/>
    <property type="match status" value="1"/>
</dbReference>
<dbReference type="AlphaFoldDB" id="A0A2C9CBA2"/>
<name>A0A2C9CBA2_KUEST</name>
<dbReference type="InterPro" id="IPR037524">
    <property type="entry name" value="PA14/GLEYA"/>
</dbReference>
<dbReference type="InterPro" id="IPR038731">
    <property type="entry name" value="RgtA/B/C-like"/>
</dbReference>
<reference evidence="2" key="1">
    <citation type="submission" date="2017-10" db="EMBL/GenBank/DDBJ databases">
        <authorList>
            <person name="Frank J."/>
        </authorList>
    </citation>
    <scope>NUCLEOTIDE SEQUENCE [LARGE SCALE GENOMIC DNA]</scope>
</reference>
<organism evidence="1 2">
    <name type="scientific">Kuenenia stuttgartiensis</name>
    <dbReference type="NCBI Taxonomy" id="174633"/>
    <lineage>
        <taxon>Bacteria</taxon>
        <taxon>Pseudomonadati</taxon>
        <taxon>Planctomycetota</taxon>
        <taxon>Candidatus Brocadiia</taxon>
        <taxon>Candidatus Brocadiales</taxon>
        <taxon>Candidatus Brocadiaceae</taxon>
        <taxon>Candidatus Kuenenia</taxon>
    </lineage>
</organism>
<dbReference type="InterPro" id="IPR019962">
    <property type="entry name" value="CHP03663"/>
</dbReference>
<dbReference type="Pfam" id="PF07691">
    <property type="entry name" value="PA14"/>
    <property type="match status" value="1"/>
</dbReference>
<dbReference type="NCBIfam" id="TIGR03663">
    <property type="entry name" value="flippase activity-associated protein Agl23"/>
    <property type="match status" value="1"/>
</dbReference>
<dbReference type="RefSeq" id="WP_099323883.1">
    <property type="nucleotide sequence ID" value="NZ_LT934425.1"/>
</dbReference>
<dbReference type="EMBL" id="LT934425">
    <property type="protein sequence ID" value="SOH02980.1"/>
    <property type="molecule type" value="Genomic_DNA"/>
</dbReference>
<dbReference type="PROSITE" id="PS51820">
    <property type="entry name" value="PA14"/>
    <property type="match status" value="1"/>
</dbReference>
<evidence type="ECO:0000313" key="1">
    <source>
        <dbReference type="EMBL" id="SOH02980.1"/>
    </source>
</evidence>
<dbReference type="SUPFAM" id="SSF56988">
    <property type="entry name" value="Anthrax protective antigen"/>
    <property type="match status" value="1"/>
</dbReference>
<dbReference type="PANTHER" id="PTHR41710">
    <property type="entry name" value="GLYCOSYL TRANSFERASE, FAMILY 39"/>
    <property type="match status" value="1"/>
</dbReference>
<accession>A0A2C9CBA2</accession>
<dbReference type="KEGG" id="kst:KSMBR1_0466"/>
<gene>
    <name evidence="1" type="ORF">KSMBR1_0466</name>
</gene>
<dbReference type="InterPro" id="IPR011658">
    <property type="entry name" value="PA14_dom"/>
</dbReference>
<evidence type="ECO:0000313" key="2">
    <source>
        <dbReference type="Proteomes" id="UP000221734"/>
    </source>
</evidence>
<dbReference type="OrthoDB" id="9804649at2"/>
<sequence length="664" mass="77147">MKKQTIPLLIAFFVPVVIASLFRFWDLDIRPLHSDEGVNSFFLRNLFERNQYRYDPANYHGPFLYYIGLIPFYVLGQTDFSFRLMPVLFGIMVVASLYPLRKRMGNIGLLTAGLLIAISPSNSFFSRDTIHETYFIFFTLTTVVSFFLYSETRKSRYIYFAASSIAFIITIKETYIITFTVFIISLVCAYGYEVLLFHRGTRIKCIKHIFSVFANTCRQKWRVICICIGLFLFINFLFYSSFFTYYDGVKGILTTLKIWTKTGTHSAGGHAKPFFYYFKLLYKFELPMLVMGIAGMYYSFRYRNRFAIFTSVWAVLIYVIYSCIPYKTPWLIINLTLPIAILSGIFINGLFKIITRKWHYAIFFALYTGVFCFFCYQSIMLNFVNYDDERYELVYVQTKRDVYNLIDRLETLSGICGKDMEINIVSKDYWPLPWYLREYKHANFWGKVIDNPNAPVILADKKGESDLKGKLKGNYKNERFVLRPGVWITAYIQQGLYDSAFAHETGRETSTRLPLNVSAEELDPGLKALYYYNIECIGKPFSSSIEKDSISFTYNDETKKPYRSPFGIAWEGYLHIQKSGVYQFATRSDDGSFVYLDENLVVDNGEPHAVRYISGTTFLEEGYHAIRIQYFDIGGGAIMALLWKPPGGQETLIPGDIFFHKKPD</sequence>
<protein>
    <submittedName>
        <fullName evidence="1">Uncharacterized protein</fullName>
    </submittedName>
</protein>
<dbReference type="Proteomes" id="UP000221734">
    <property type="component" value="Chromosome Kuenenia_stuttgartiensis_MBR1"/>
</dbReference>
<dbReference type="SMART" id="SM00758">
    <property type="entry name" value="PA14"/>
    <property type="match status" value="1"/>
</dbReference>
<dbReference type="Gene3D" id="3.90.182.10">
    <property type="entry name" value="Toxin - Anthrax Protective Antigen,domain 1"/>
    <property type="match status" value="1"/>
</dbReference>